<evidence type="ECO:0000313" key="6">
    <source>
        <dbReference type="EMBL" id="MBB5893639.1"/>
    </source>
</evidence>
<evidence type="ECO:0000313" key="7">
    <source>
        <dbReference type="Proteomes" id="UP000585638"/>
    </source>
</evidence>
<gene>
    <name evidence="6" type="ORF">BJ998_004835</name>
</gene>
<reference evidence="6 7" key="1">
    <citation type="submission" date="2020-08" db="EMBL/GenBank/DDBJ databases">
        <title>Sequencing the genomes of 1000 actinobacteria strains.</title>
        <authorList>
            <person name="Klenk H.-P."/>
        </authorList>
    </citation>
    <scope>NUCLEOTIDE SEQUENCE [LARGE SCALE GENOMIC DNA]</scope>
    <source>
        <strain evidence="6 7">DSM 43851</strain>
    </source>
</reference>
<dbReference type="GO" id="GO:0017000">
    <property type="term" value="P:antibiotic biosynthetic process"/>
    <property type="evidence" value="ECO:0007669"/>
    <property type="project" value="UniProtKB-ARBA"/>
</dbReference>
<comment type="caution">
    <text evidence="6">The sequence shown here is derived from an EMBL/GenBank/DDBJ whole genome shotgun (WGS) entry which is preliminary data.</text>
</comment>
<evidence type="ECO:0000259" key="5">
    <source>
        <dbReference type="Pfam" id="PF21036"/>
    </source>
</evidence>
<keyword evidence="2" id="KW-0328">Glycosyltransferase</keyword>
<dbReference type="SUPFAM" id="SSF53756">
    <property type="entry name" value="UDP-Glycosyltransferase/glycogen phosphorylase"/>
    <property type="match status" value="1"/>
</dbReference>
<accession>A0A7W9KJE6</accession>
<dbReference type="Proteomes" id="UP000585638">
    <property type="component" value="Unassembled WGS sequence"/>
</dbReference>
<proteinExistence type="inferred from homology"/>
<evidence type="ECO:0000256" key="3">
    <source>
        <dbReference type="ARBA" id="ARBA00022679"/>
    </source>
</evidence>
<dbReference type="EMBL" id="JACHIR010000001">
    <property type="protein sequence ID" value="MBB5893639.1"/>
    <property type="molecule type" value="Genomic_DNA"/>
</dbReference>
<dbReference type="GO" id="GO:0008194">
    <property type="term" value="F:UDP-glycosyltransferase activity"/>
    <property type="evidence" value="ECO:0007669"/>
    <property type="project" value="InterPro"/>
</dbReference>
<evidence type="ECO:0000256" key="1">
    <source>
        <dbReference type="ARBA" id="ARBA00006962"/>
    </source>
</evidence>
<dbReference type="Gene3D" id="3.40.50.2000">
    <property type="entry name" value="Glycogen Phosphorylase B"/>
    <property type="match status" value="2"/>
</dbReference>
<dbReference type="AlphaFoldDB" id="A0A7W9KJE6"/>
<dbReference type="Pfam" id="PF06722">
    <property type="entry name" value="EryCIII-like_C"/>
    <property type="match status" value="1"/>
</dbReference>
<comment type="similarity">
    <text evidence="1">Belongs to the glycosyltransferase 28 family.</text>
</comment>
<dbReference type="PANTHER" id="PTHR48050">
    <property type="entry name" value="STEROL 3-BETA-GLUCOSYLTRANSFERASE"/>
    <property type="match status" value="1"/>
</dbReference>
<evidence type="ECO:0000259" key="4">
    <source>
        <dbReference type="Pfam" id="PF06722"/>
    </source>
</evidence>
<keyword evidence="3 6" id="KW-0808">Transferase</keyword>
<dbReference type="InterPro" id="IPR002213">
    <property type="entry name" value="UDP_glucos_trans"/>
</dbReference>
<dbReference type="CDD" id="cd03784">
    <property type="entry name" value="GT1_Gtf-like"/>
    <property type="match status" value="1"/>
</dbReference>
<protein>
    <submittedName>
        <fullName evidence="6">UDP:flavonoid glycosyltransferase YjiC (YdhE family)</fullName>
    </submittedName>
</protein>
<dbReference type="InterPro" id="IPR048284">
    <property type="entry name" value="EryCIII-like_N"/>
</dbReference>
<dbReference type="GO" id="GO:0016758">
    <property type="term" value="F:hexosyltransferase activity"/>
    <property type="evidence" value="ECO:0007669"/>
    <property type="project" value="UniProtKB-ARBA"/>
</dbReference>
<name>A0A7W9KJE6_9PSEU</name>
<dbReference type="InterPro" id="IPR050426">
    <property type="entry name" value="Glycosyltransferase_28"/>
</dbReference>
<dbReference type="InterPro" id="IPR010610">
    <property type="entry name" value="EryCIII-like_C"/>
</dbReference>
<feature type="domain" description="Erythromycin biosynthesis protein CIII-like C-terminal" evidence="4">
    <location>
        <begin position="239"/>
        <end position="374"/>
    </location>
</feature>
<sequence length="379" mass="40317">MRILITTSPGLGHILPTISFAHAARAAGHDVLYATGGYVGAVSDAGLQVVDASPGTNYMEIFSAAGATMGQQMQAARGDLRRTVEIALEMFAKVSEPTLETVARVADKWQPDVVLHTPLQAAGQLAAGKLGVPLVMLELAMGRSRGFDDMGDITYRELREYFERHGVAEAPRPAVKLSVTPPSVRGPERSDSEWLMRYVPYNGGAVMPEWLLDKPDRRRVLITLGTVVPHAGLGGIEPIVAAASKVDAEFVLALGDVDLTSLGELPGNVRAVDYLPLGALLSSCDAAIHHGGAGTTMTTVDAGIPQIVVPHGADQFVNADTVQASGIGQRAEVGDVDVEMIERLLDDEDWRTNALRMRDEVRAMPSPVDVVARLAGYIG</sequence>
<dbReference type="FunFam" id="3.40.50.2000:FF:000072">
    <property type="entry name" value="Glycosyl transferase"/>
    <property type="match status" value="1"/>
</dbReference>
<evidence type="ECO:0000256" key="2">
    <source>
        <dbReference type="ARBA" id="ARBA00022676"/>
    </source>
</evidence>
<dbReference type="PANTHER" id="PTHR48050:SF13">
    <property type="entry name" value="STEROL 3-BETA-GLUCOSYLTRANSFERASE UGT80A2"/>
    <property type="match status" value="1"/>
</dbReference>
<dbReference type="RefSeq" id="WP_184865058.1">
    <property type="nucleotide sequence ID" value="NZ_BAAAWY010000034.1"/>
</dbReference>
<keyword evidence="7" id="KW-1185">Reference proteome</keyword>
<dbReference type="Pfam" id="PF21036">
    <property type="entry name" value="EryCIII-like_N"/>
    <property type="match status" value="1"/>
</dbReference>
<feature type="domain" description="Erythromycin biosynthesis protein CIII-like N-terminal" evidence="5">
    <location>
        <begin position="23"/>
        <end position="225"/>
    </location>
</feature>
<organism evidence="6 7">
    <name type="scientific">Kutzneria kofuensis</name>
    <dbReference type="NCBI Taxonomy" id="103725"/>
    <lineage>
        <taxon>Bacteria</taxon>
        <taxon>Bacillati</taxon>
        <taxon>Actinomycetota</taxon>
        <taxon>Actinomycetes</taxon>
        <taxon>Pseudonocardiales</taxon>
        <taxon>Pseudonocardiaceae</taxon>
        <taxon>Kutzneria</taxon>
    </lineage>
</organism>